<dbReference type="InterPro" id="IPR051916">
    <property type="entry name" value="GPI-anchor_lipid_remodeler"/>
</dbReference>
<keyword evidence="3" id="KW-0540">Nuclease</keyword>
<dbReference type="GO" id="GO:0004519">
    <property type="term" value="F:endonuclease activity"/>
    <property type="evidence" value="ECO:0007669"/>
    <property type="project" value="UniProtKB-KW"/>
</dbReference>
<feature type="transmembrane region" description="Helical" evidence="1">
    <location>
        <begin position="66"/>
        <end position="86"/>
    </location>
</feature>
<keyword evidence="1" id="KW-0812">Transmembrane</keyword>
<dbReference type="SUPFAM" id="SSF56219">
    <property type="entry name" value="DNase I-like"/>
    <property type="match status" value="1"/>
</dbReference>
<feature type="domain" description="Endonuclease/exonuclease/phosphatase" evidence="2">
    <location>
        <begin position="134"/>
        <end position="351"/>
    </location>
</feature>
<evidence type="ECO:0000256" key="1">
    <source>
        <dbReference type="SAM" id="Phobius"/>
    </source>
</evidence>
<dbReference type="OrthoDB" id="635146at2"/>
<evidence type="ECO:0000313" key="4">
    <source>
        <dbReference type="Proteomes" id="UP000249819"/>
    </source>
</evidence>
<dbReference type="CDD" id="cd09084">
    <property type="entry name" value="EEP-2"/>
    <property type="match status" value="1"/>
</dbReference>
<keyword evidence="3" id="KW-0255">Endonuclease</keyword>
<gene>
    <name evidence="3" type="ORF">CLV59_102296</name>
</gene>
<keyword evidence="1" id="KW-1133">Transmembrane helix</keyword>
<protein>
    <submittedName>
        <fullName evidence="3">Endonuclease/exonuclease/phosphatase family metal-dependent hydrolase</fullName>
    </submittedName>
</protein>
<feature type="transmembrane region" description="Helical" evidence="1">
    <location>
        <begin position="35"/>
        <end position="59"/>
    </location>
</feature>
<sequence length="362" mass="40856">MNTFLRSFLLILNILLAVALLASNFLPYIDPASFWPAGFAGLTFPFLLVINLVFLPVWLLFRKKYWLLPLVAIVLSVSAIVKTWAFHPFNENSLEKSADSKEFTVMTYNTSNMGLKYFTEEKAIRSNVYNTIVFGQADILCLQEFYTNDRPDYTHNIDSIRNKAGYEYHYFTKDKTHWDTWYYGIALFSHHPILKATAIPCGVSTNGSGSSFLQADLLVHGDTIRVITLQLVSYMLNGGDMSAAKDLHFRPLIHKMKQTFTHRSAQAAQLAGLIQESPFPVIVCGDFNDVPVSYTYRKISSGLQDAFSRAGNGLGRTMSYISPTLRIDYILASKQLQVLGCQTMRVADSEHFPVIARLSLKK</sequence>
<keyword evidence="3" id="KW-0378">Hydrolase</keyword>
<keyword evidence="4" id="KW-1185">Reference proteome</keyword>
<proteinExistence type="predicted"/>
<comment type="caution">
    <text evidence="3">The sequence shown here is derived from an EMBL/GenBank/DDBJ whole genome shotgun (WGS) entry which is preliminary data.</text>
</comment>
<keyword evidence="1" id="KW-0472">Membrane</keyword>
<reference evidence="3 4" key="1">
    <citation type="submission" date="2018-06" db="EMBL/GenBank/DDBJ databases">
        <title>Genomic Encyclopedia of Archaeal and Bacterial Type Strains, Phase II (KMG-II): from individual species to whole genera.</title>
        <authorList>
            <person name="Goeker M."/>
        </authorList>
    </citation>
    <scope>NUCLEOTIDE SEQUENCE [LARGE SCALE GENOMIC DNA]</scope>
    <source>
        <strain evidence="3 4">DSM 29821</strain>
    </source>
</reference>
<dbReference type="Proteomes" id="UP000249819">
    <property type="component" value="Unassembled WGS sequence"/>
</dbReference>
<dbReference type="AlphaFoldDB" id="A0A327W6L4"/>
<dbReference type="InterPro" id="IPR036691">
    <property type="entry name" value="Endo/exonu/phosph_ase_sf"/>
</dbReference>
<dbReference type="InterPro" id="IPR005135">
    <property type="entry name" value="Endo/exonuclease/phosphatase"/>
</dbReference>
<dbReference type="GO" id="GO:0006506">
    <property type="term" value="P:GPI anchor biosynthetic process"/>
    <property type="evidence" value="ECO:0007669"/>
    <property type="project" value="TreeGrafter"/>
</dbReference>
<dbReference type="EMBL" id="QLMA01000002">
    <property type="protein sequence ID" value="RAJ85591.1"/>
    <property type="molecule type" value="Genomic_DNA"/>
</dbReference>
<evidence type="ECO:0000259" key="2">
    <source>
        <dbReference type="Pfam" id="PF03372"/>
    </source>
</evidence>
<dbReference type="Pfam" id="PF03372">
    <property type="entry name" value="Exo_endo_phos"/>
    <property type="match status" value="1"/>
</dbReference>
<evidence type="ECO:0000313" key="3">
    <source>
        <dbReference type="EMBL" id="RAJ85591.1"/>
    </source>
</evidence>
<dbReference type="Gene3D" id="3.60.10.10">
    <property type="entry name" value="Endonuclease/exonuclease/phosphatase"/>
    <property type="match status" value="1"/>
</dbReference>
<name>A0A327W6L4_9BACT</name>
<dbReference type="PANTHER" id="PTHR14859:SF15">
    <property type="entry name" value="ENDONUCLEASE_EXONUCLEASE_PHOSPHATASE DOMAIN-CONTAINING PROTEIN"/>
    <property type="match status" value="1"/>
</dbReference>
<keyword evidence="3" id="KW-0269">Exonuclease</keyword>
<dbReference type="PANTHER" id="PTHR14859">
    <property type="entry name" value="CALCOFLUOR WHITE HYPERSENSITIVE PROTEIN PRECURSOR"/>
    <property type="match status" value="1"/>
</dbReference>
<organism evidence="3 4">
    <name type="scientific">Chitinophaga dinghuensis</name>
    <dbReference type="NCBI Taxonomy" id="1539050"/>
    <lineage>
        <taxon>Bacteria</taxon>
        <taxon>Pseudomonadati</taxon>
        <taxon>Bacteroidota</taxon>
        <taxon>Chitinophagia</taxon>
        <taxon>Chitinophagales</taxon>
        <taxon>Chitinophagaceae</taxon>
        <taxon>Chitinophaga</taxon>
    </lineage>
</organism>
<dbReference type="GO" id="GO:0004527">
    <property type="term" value="F:exonuclease activity"/>
    <property type="evidence" value="ECO:0007669"/>
    <property type="project" value="UniProtKB-KW"/>
</dbReference>
<dbReference type="GO" id="GO:0016020">
    <property type="term" value="C:membrane"/>
    <property type="evidence" value="ECO:0007669"/>
    <property type="project" value="GOC"/>
</dbReference>
<accession>A0A327W6L4</accession>
<feature type="transmembrane region" description="Helical" evidence="1">
    <location>
        <begin position="7"/>
        <end position="29"/>
    </location>
</feature>
<dbReference type="RefSeq" id="WP_111591243.1">
    <property type="nucleotide sequence ID" value="NZ_QLMA01000002.1"/>
</dbReference>